<accession>A0A4S2DRI4</accession>
<gene>
    <name evidence="1" type="ORF">E5347_06820</name>
</gene>
<proteinExistence type="predicted"/>
<dbReference type="PROSITE" id="PS51257">
    <property type="entry name" value="PROKAR_LIPOPROTEIN"/>
    <property type="match status" value="1"/>
</dbReference>
<evidence type="ECO:0000313" key="1">
    <source>
        <dbReference type="EMBL" id="TGY44522.1"/>
    </source>
</evidence>
<dbReference type="EMBL" id="SRYR01000001">
    <property type="protein sequence ID" value="TGY44522.1"/>
    <property type="molecule type" value="Genomic_DNA"/>
</dbReference>
<organism evidence="1 2">
    <name type="scientific">Clostridium sartagoforme</name>
    <dbReference type="NCBI Taxonomy" id="84031"/>
    <lineage>
        <taxon>Bacteria</taxon>
        <taxon>Bacillati</taxon>
        <taxon>Bacillota</taxon>
        <taxon>Clostridia</taxon>
        <taxon>Eubacteriales</taxon>
        <taxon>Clostridiaceae</taxon>
        <taxon>Clostridium</taxon>
    </lineage>
</organism>
<sequence length="240" mass="26893">MIFNNKKTRNTMISVVVAGILILVGCNGTDKSGKMTEIDTLVQEYKADNSKQIDVMTELHKLKKDENKKVAKKAEESLTLIEDISVGKTVYERVIKNTENKSLEDLSKAEKMMYSTQLEEVSEVSEYYEDAQKLISKLGGGSSNSTNNNDWAVLIDSYTRHSAAGVEELEITLTNTSGMDIAYVSLDILEVDKNGDVINSDWADSSDLFLNNEKLTIKSNFDYQLSESDLGFIIRDIIYK</sequence>
<dbReference type="Proteomes" id="UP000306888">
    <property type="component" value="Unassembled WGS sequence"/>
</dbReference>
<dbReference type="AlphaFoldDB" id="A0A4S2DRI4"/>
<evidence type="ECO:0000313" key="2">
    <source>
        <dbReference type="Proteomes" id="UP000306888"/>
    </source>
</evidence>
<name>A0A4S2DRI4_9CLOT</name>
<keyword evidence="2" id="KW-1185">Reference proteome</keyword>
<protein>
    <submittedName>
        <fullName evidence="1">Uncharacterized protein</fullName>
    </submittedName>
</protein>
<reference evidence="1 2" key="1">
    <citation type="submission" date="2019-04" db="EMBL/GenBank/DDBJ databases">
        <title>Microbes associate with the intestines of laboratory mice.</title>
        <authorList>
            <person name="Navarre W."/>
            <person name="Wong E."/>
            <person name="Huang K."/>
            <person name="Tropini C."/>
            <person name="Ng K."/>
            <person name="Yu B."/>
        </authorList>
    </citation>
    <scope>NUCLEOTIDE SEQUENCE [LARGE SCALE GENOMIC DNA]</scope>
    <source>
        <strain evidence="1 2">NM50_B9-20</strain>
    </source>
</reference>
<dbReference type="RefSeq" id="WP_136005754.1">
    <property type="nucleotide sequence ID" value="NZ_SRYR01000001.1"/>
</dbReference>
<comment type="caution">
    <text evidence="1">The sequence shown here is derived from an EMBL/GenBank/DDBJ whole genome shotgun (WGS) entry which is preliminary data.</text>
</comment>